<keyword evidence="3 7" id="KW-0863">Zinc-finger</keyword>
<dbReference type="InterPro" id="IPR027417">
    <property type="entry name" value="P-loop_NTPase"/>
</dbReference>
<protein>
    <submittedName>
        <fullName evidence="10">Zn-finger in Ran binding protein and others/SNF2 family N-terminal domain containing protein, putative</fullName>
    </submittedName>
</protein>
<keyword evidence="5" id="KW-0862">Zinc</keyword>
<feature type="compositionally biased region" description="Low complexity" evidence="8">
    <location>
        <begin position="165"/>
        <end position="182"/>
    </location>
</feature>
<feature type="domain" description="RanBP2-type" evidence="9">
    <location>
        <begin position="62"/>
        <end position="92"/>
    </location>
</feature>
<dbReference type="GO" id="GO:0008270">
    <property type="term" value="F:zinc ion binding"/>
    <property type="evidence" value="ECO:0007669"/>
    <property type="project" value="UniProtKB-KW"/>
</dbReference>
<keyword evidence="2" id="KW-0547">Nucleotide-binding</keyword>
<dbReference type="SMART" id="SM00547">
    <property type="entry name" value="ZnF_RBZ"/>
    <property type="match status" value="2"/>
</dbReference>
<keyword evidence="11" id="KW-1185">Reference proteome</keyword>
<organism evidence="10 11">
    <name type="scientific">Angomonas deanei</name>
    <dbReference type="NCBI Taxonomy" id="59799"/>
    <lineage>
        <taxon>Eukaryota</taxon>
        <taxon>Discoba</taxon>
        <taxon>Euglenozoa</taxon>
        <taxon>Kinetoplastea</taxon>
        <taxon>Metakinetoplastina</taxon>
        <taxon>Trypanosomatida</taxon>
        <taxon>Trypanosomatidae</taxon>
        <taxon>Strigomonadinae</taxon>
        <taxon>Angomonas</taxon>
    </lineage>
</organism>
<evidence type="ECO:0000256" key="4">
    <source>
        <dbReference type="ARBA" id="ARBA00022801"/>
    </source>
</evidence>
<evidence type="ECO:0000256" key="5">
    <source>
        <dbReference type="ARBA" id="ARBA00022833"/>
    </source>
</evidence>
<dbReference type="GO" id="GO:0006281">
    <property type="term" value="P:DNA repair"/>
    <property type="evidence" value="ECO:0007669"/>
    <property type="project" value="TreeGrafter"/>
</dbReference>
<dbReference type="InterPro" id="IPR050628">
    <property type="entry name" value="SNF2_RAD54_helicase_TF"/>
</dbReference>
<evidence type="ECO:0000256" key="6">
    <source>
        <dbReference type="ARBA" id="ARBA00022840"/>
    </source>
</evidence>
<feature type="region of interest" description="Disordered" evidence="8">
    <location>
        <begin position="30"/>
        <end position="63"/>
    </location>
</feature>
<feature type="compositionally biased region" description="Low complexity" evidence="8">
    <location>
        <begin position="30"/>
        <end position="44"/>
    </location>
</feature>
<evidence type="ECO:0000313" key="11">
    <source>
        <dbReference type="Proteomes" id="UP000515908"/>
    </source>
</evidence>
<evidence type="ECO:0000313" key="10">
    <source>
        <dbReference type="EMBL" id="CAD2218834.1"/>
    </source>
</evidence>
<dbReference type="Pfam" id="PF00641">
    <property type="entry name" value="Zn_ribbon_RanBP"/>
    <property type="match status" value="1"/>
</dbReference>
<dbReference type="PANTHER" id="PTHR45626:SF22">
    <property type="entry name" value="DNA REPAIR PROTEIN RAD5"/>
    <property type="match status" value="1"/>
</dbReference>
<dbReference type="VEuPathDB" id="TriTrypDB:ADEAN_000632700"/>
<dbReference type="InterPro" id="IPR001876">
    <property type="entry name" value="Znf_RanBP2"/>
</dbReference>
<feature type="region of interest" description="Disordered" evidence="8">
    <location>
        <begin position="135"/>
        <end position="182"/>
    </location>
</feature>
<dbReference type="InterPro" id="IPR000330">
    <property type="entry name" value="SNF2_N"/>
</dbReference>
<dbReference type="SUPFAM" id="SSF90209">
    <property type="entry name" value="Ran binding protein zinc finger-like"/>
    <property type="match status" value="1"/>
</dbReference>
<dbReference type="OrthoDB" id="276744at2759"/>
<keyword evidence="4" id="KW-0378">Hydrolase</keyword>
<dbReference type="Proteomes" id="UP000515908">
    <property type="component" value="Chromosome 12"/>
</dbReference>
<keyword evidence="1" id="KW-0479">Metal-binding</keyword>
<keyword evidence="6" id="KW-0067">ATP-binding</keyword>
<reference evidence="10 11" key="1">
    <citation type="submission" date="2020-08" db="EMBL/GenBank/DDBJ databases">
        <authorList>
            <person name="Newling K."/>
            <person name="Davey J."/>
            <person name="Forrester S."/>
        </authorList>
    </citation>
    <scope>NUCLEOTIDE SEQUENCE [LARGE SCALE GENOMIC DNA]</scope>
    <source>
        <strain evidence="11">Crithidia deanei Carvalho (ATCC PRA-265)</strain>
    </source>
</reference>
<evidence type="ECO:0000259" key="9">
    <source>
        <dbReference type="PROSITE" id="PS50199"/>
    </source>
</evidence>
<dbReference type="Gene3D" id="3.40.50.10810">
    <property type="entry name" value="Tandem AAA-ATPase domain"/>
    <property type="match status" value="1"/>
</dbReference>
<dbReference type="AlphaFoldDB" id="A0A7G2CIT4"/>
<proteinExistence type="predicted"/>
<dbReference type="GO" id="GO:0016787">
    <property type="term" value="F:hydrolase activity"/>
    <property type="evidence" value="ECO:0007669"/>
    <property type="project" value="UniProtKB-KW"/>
</dbReference>
<dbReference type="InterPro" id="IPR038718">
    <property type="entry name" value="SNF2-like_sf"/>
</dbReference>
<evidence type="ECO:0000256" key="8">
    <source>
        <dbReference type="SAM" id="MobiDB-lite"/>
    </source>
</evidence>
<dbReference type="Gene3D" id="2.30.30.380">
    <property type="entry name" value="Zn-finger domain of Sec23/24"/>
    <property type="match status" value="2"/>
</dbReference>
<evidence type="ECO:0000256" key="2">
    <source>
        <dbReference type="ARBA" id="ARBA00022741"/>
    </source>
</evidence>
<dbReference type="EMBL" id="LR877156">
    <property type="protein sequence ID" value="CAD2218834.1"/>
    <property type="molecule type" value="Genomic_DNA"/>
</dbReference>
<sequence>MDDIDDFFASLDTFAVPSLNGSLDQFSSNTANTVNNNNNSITNNRRTRKRKRDEEDNNNSNKEDDMWACPQCTLLNKKNATVCEVCEFEKPKIETNNNNNDNRGLICSHCTFLNAPDAHQCLMCNSPLNNNHNGEGTATPSFSDSSSSSSEEDDDEDSEDDWSESDSNVSSTPNNNNNNDTDIMNQQELVKFLELLDSVPNSALPCSAPPSTMVAKGALRPFQLQGLSWMMQQEKGNNNHKPERNPTEDDDLLFQTSSRYNENNTNHNNNHYTNDAVRSVQGGILADFMGLGKTRTVLSLCEATHTSRGHTDAGVTGSQVLSTATLIICPTSVLAQWEREIKACIVPTPRICIFHGSTTRSKKMTLFRLAQDYDYVLTSYHTLSRQVPPQEKTDASLYHRRPYNNMNNPNRNENNNHKSPGVLYMVYWRRIVLDEA</sequence>
<dbReference type="PROSITE" id="PS50199">
    <property type="entry name" value="ZF_RANBP2_2"/>
    <property type="match status" value="1"/>
</dbReference>
<evidence type="ECO:0000256" key="7">
    <source>
        <dbReference type="PROSITE-ProRule" id="PRU00322"/>
    </source>
</evidence>
<evidence type="ECO:0000256" key="3">
    <source>
        <dbReference type="ARBA" id="ARBA00022771"/>
    </source>
</evidence>
<name>A0A7G2CIT4_9TRYP</name>
<gene>
    <name evidence="10" type="ORF">ADEAN_000632700</name>
</gene>
<dbReference type="InterPro" id="IPR036443">
    <property type="entry name" value="Znf_RanBP2_sf"/>
</dbReference>
<dbReference type="SUPFAM" id="SSF52540">
    <property type="entry name" value="P-loop containing nucleoside triphosphate hydrolases"/>
    <property type="match status" value="1"/>
</dbReference>
<dbReference type="GO" id="GO:0008094">
    <property type="term" value="F:ATP-dependent activity, acting on DNA"/>
    <property type="evidence" value="ECO:0007669"/>
    <property type="project" value="TreeGrafter"/>
</dbReference>
<accession>A0A7G2CIT4</accession>
<dbReference type="PANTHER" id="PTHR45626">
    <property type="entry name" value="TRANSCRIPTION TERMINATION FACTOR 2-RELATED"/>
    <property type="match status" value="1"/>
</dbReference>
<dbReference type="Pfam" id="PF00176">
    <property type="entry name" value="SNF2-rel_dom"/>
    <property type="match status" value="1"/>
</dbReference>
<feature type="compositionally biased region" description="Acidic residues" evidence="8">
    <location>
        <begin position="150"/>
        <end position="164"/>
    </location>
</feature>
<dbReference type="GO" id="GO:0005634">
    <property type="term" value="C:nucleus"/>
    <property type="evidence" value="ECO:0007669"/>
    <property type="project" value="TreeGrafter"/>
</dbReference>
<dbReference type="PROSITE" id="PS01358">
    <property type="entry name" value="ZF_RANBP2_1"/>
    <property type="match status" value="1"/>
</dbReference>
<dbReference type="GO" id="GO:0005524">
    <property type="term" value="F:ATP binding"/>
    <property type="evidence" value="ECO:0007669"/>
    <property type="project" value="UniProtKB-KW"/>
</dbReference>
<evidence type="ECO:0000256" key="1">
    <source>
        <dbReference type="ARBA" id="ARBA00022723"/>
    </source>
</evidence>